<dbReference type="EMBL" id="MSYM01000008">
    <property type="protein sequence ID" value="OLP07310.1"/>
    <property type="molecule type" value="Genomic_DNA"/>
</dbReference>
<dbReference type="PANTHER" id="PTHR12526:SF510">
    <property type="entry name" value="D-INOSITOL 3-PHOSPHATE GLYCOSYLTRANSFERASE"/>
    <property type="match status" value="1"/>
</dbReference>
<dbReference type="STRING" id="81479.RA876_00405"/>
<sequence length="399" mass="44176">MPPPQVLVFSSLFPSEAQPSAGVFVRERMFNVARQLPLCVVSPKPWFPLQCLLRLIRPHFRPSVARHVVQSGIDVFQPRYLSFPGVLKQFDGYLMALGAWWSVRRLHQQGRVSLIDAHFAYPDGYAATLLGRWLGIPVTITLRGTEHRHALDPALRPLLQAAFTRASHIFSVSQDLCRVPGELGVPASKLQVVGNGIDTDKFQRTDKAVARQALNLAMDERVLVSVGGLVERKGFHRVIEVLPELIREFGNLRLLVVGGATAEGNNRAELEQLVQRLKLQGHVQFLGPRPHNELANILSAADVFVLATRNEGWANVFLEAMACGLPVVTTDVGGNREVVTSEDYGLVVPFDDPAALRAALATALHKRWDAAQIEAYARSNAWSTRVETLLSKFKELTRG</sequence>
<evidence type="ECO:0000256" key="2">
    <source>
        <dbReference type="ARBA" id="ARBA00022679"/>
    </source>
</evidence>
<evidence type="ECO:0000259" key="3">
    <source>
        <dbReference type="Pfam" id="PF00534"/>
    </source>
</evidence>
<reference evidence="5 6" key="1">
    <citation type="submission" date="2017-01" db="EMBL/GenBank/DDBJ databases">
        <title>Genome sequence of Rhodoferax antarcticus ANT.BR, a psychrophilic purple nonsulfur bacterium from an Antarctic microbial mat.</title>
        <authorList>
            <person name="Baker J."/>
            <person name="Riester C."/>
            <person name="Skinner B."/>
            <person name="Newell A."/>
            <person name="Swingley W."/>
            <person name="Madigan M."/>
            <person name="Jung D."/>
            <person name="Asao M."/>
            <person name="Chen M."/>
            <person name="Loughlin P."/>
            <person name="Pan H."/>
            <person name="Lin S."/>
            <person name="Li N."/>
            <person name="Shaw J."/>
            <person name="Prado M."/>
            <person name="Sherman C."/>
            <person name="Li X."/>
            <person name="Tang J."/>
            <person name="Blankenship R."/>
            <person name="Zhao T."/>
            <person name="Touchman J."/>
            <person name="Sattley M."/>
        </authorList>
    </citation>
    <scope>NUCLEOTIDE SEQUENCE [LARGE SCALE GENOMIC DNA]</scope>
    <source>
        <strain evidence="5 6">ANT.BR</strain>
    </source>
</reference>
<accession>A0A1Q8YHD9</accession>
<gene>
    <name evidence="5" type="ORF">BLL52_1140</name>
</gene>
<dbReference type="SUPFAM" id="SSF53756">
    <property type="entry name" value="UDP-Glycosyltransferase/glycogen phosphorylase"/>
    <property type="match status" value="1"/>
</dbReference>
<dbReference type="Proteomes" id="UP000185911">
    <property type="component" value="Unassembled WGS sequence"/>
</dbReference>
<evidence type="ECO:0000256" key="1">
    <source>
        <dbReference type="ARBA" id="ARBA00022676"/>
    </source>
</evidence>
<proteinExistence type="predicted"/>
<protein>
    <submittedName>
        <fullName evidence="5">Putative glycosyl transferase group 1</fullName>
    </submittedName>
</protein>
<dbReference type="Pfam" id="PF00534">
    <property type="entry name" value="Glycos_transf_1"/>
    <property type="match status" value="1"/>
</dbReference>
<name>A0A1Q8YHD9_9BURK</name>
<feature type="domain" description="Glycosyltransferase subfamily 4-like N-terminal" evidence="4">
    <location>
        <begin position="89"/>
        <end position="201"/>
    </location>
</feature>
<comment type="caution">
    <text evidence="5">The sequence shown here is derived from an EMBL/GenBank/DDBJ whole genome shotgun (WGS) entry which is preliminary data.</text>
</comment>
<evidence type="ECO:0000259" key="4">
    <source>
        <dbReference type="Pfam" id="PF13439"/>
    </source>
</evidence>
<dbReference type="InterPro" id="IPR001296">
    <property type="entry name" value="Glyco_trans_1"/>
</dbReference>
<feature type="domain" description="Glycosyl transferase family 1" evidence="3">
    <location>
        <begin position="208"/>
        <end position="378"/>
    </location>
</feature>
<keyword evidence="6" id="KW-1185">Reference proteome</keyword>
<evidence type="ECO:0000313" key="5">
    <source>
        <dbReference type="EMBL" id="OLP07310.1"/>
    </source>
</evidence>
<dbReference type="InterPro" id="IPR028098">
    <property type="entry name" value="Glyco_trans_4-like_N"/>
</dbReference>
<dbReference type="GO" id="GO:0016757">
    <property type="term" value="F:glycosyltransferase activity"/>
    <property type="evidence" value="ECO:0007669"/>
    <property type="project" value="UniProtKB-KW"/>
</dbReference>
<keyword evidence="1" id="KW-0328">Glycosyltransferase</keyword>
<dbReference type="AlphaFoldDB" id="A0A1Q8YHD9"/>
<evidence type="ECO:0000313" key="6">
    <source>
        <dbReference type="Proteomes" id="UP000185911"/>
    </source>
</evidence>
<organism evidence="5 6">
    <name type="scientific">Rhodoferax antarcticus ANT.BR</name>
    <dbReference type="NCBI Taxonomy" id="1111071"/>
    <lineage>
        <taxon>Bacteria</taxon>
        <taxon>Pseudomonadati</taxon>
        <taxon>Pseudomonadota</taxon>
        <taxon>Betaproteobacteria</taxon>
        <taxon>Burkholderiales</taxon>
        <taxon>Comamonadaceae</taxon>
        <taxon>Rhodoferax</taxon>
    </lineage>
</organism>
<dbReference type="PANTHER" id="PTHR12526">
    <property type="entry name" value="GLYCOSYLTRANSFERASE"/>
    <property type="match status" value="1"/>
</dbReference>
<dbReference type="RefSeq" id="WP_075585659.1">
    <property type="nucleotide sequence ID" value="NZ_MSYM01000008.1"/>
</dbReference>
<dbReference type="Pfam" id="PF13439">
    <property type="entry name" value="Glyco_transf_4"/>
    <property type="match status" value="1"/>
</dbReference>
<dbReference type="Gene3D" id="3.40.50.2000">
    <property type="entry name" value="Glycogen Phosphorylase B"/>
    <property type="match status" value="2"/>
</dbReference>
<keyword evidence="2 5" id="KW-0808">Transferase</keyword>